<protein>
    <submittedName>
        <fullName evidence="1">Uncharacterized protein</fullName>
    </submittedName>
</protein>
<reference evidence="1" key="2">
    <citation type="submission" date="2023-07" db="EMBL/GenBank/DDBJ databases">
        <authorList>
            <consortium name="Lawrence Berkeley National Laboratory"/>
            <person name="Haridas S."/>
            <person name="Hensen N."/>
            <person name="Bonometti L."/>
            <person name="Westerberg I."/>
            <person name="Brannstrom I.O."/>
            <person name="Guillou S."/>
            <person name="Cros-Aarteil S."/>
            <person name="Calhoun S."/>
            <person name="Kuo A."/>
            <person name="Mondo S."/>
            <person name="Pangilinan J."/>
            <person name="Riley R."/>
            <person name="LaButti K."/>
            <person name="Andreopoulos B."/>
            <person name="Lipzen A."/>
            <person name="Chen C."/>
            <person name="Yanf M."/>
            <person name="Daum C."/>
            <person name="Ng V."/>
            <person name="Clum A."/>
            <person name="Steindorff A."/>
            <person name="Ohm R."/>
            <person name="Martin F."/>
            <person name="Silar P."/>
            <person name="Natvig D."/>
            <person name="Lalanne C."/>
            <person name="Gautier V."/>
            <person name="Ament-velasquez S.L."/>
            <person name="Kruys A."/>
            <person name="Hutchinson M.I."/>
            <person name="Powell A.J."/>
            <person name="Barry K."/>
            <person name="Miller A.N."/>
            <person name="Grigoriev I.V."/>
            <person name="Debuchy R."/>
            <person name="Gladieux P."/>
            <person name="Thoren M.H."/>
            <person name="Johannesson H."/>
        </authorList>
    </citation>
    <scope>NUCLEOTIDE SEQUENCE</scope>
    <source>
        <strain evidence="1">FGSC 1904</strain>
    </source>
</reference>
<accession>A0AAE0PP66</accession>
<gene>
    <name evidence="1" type="ORF">B0T20DRAFT_19311</name>
</gene>
<sequence>MKLGRAVQERPPDRVTKYLSLAVGPTPLDVFWPLQKHILLHVHGMLRCGAQALGKFECFGFLTDVWDYYPKPRLCLTLRKLVHWLQPPVLFICTTSSDIQGLQPYRLSDEPWFLDEHQTSSSSLAFTTPHTYQLKACFPVTFHEIFNFYRCGNLSRATRQRLTHSDGRLLVTRGCEVGLCNLYGQAIPTLL</sequence>
<comment type="caution">
    <text evidence="1">The sequence shown here is derived from an EMBL/GenBank/DDBJ whole genome shotgun (WGS) entry which is preliminary data.</text>
</comment>
<evidence type="ECO:0000313" key="2">
    <source>
        <dbReference type="Proteomes" id="UP001281003"/>
    </source>
</evidence>
<organism evidence="1 2">
    <name type="scientific">Sordaria brevicollis</name>
    <dbReference type="NCBI Taxonomy" id="83679"/>
    <lineage>
        <taxon>Eukaryota</taxon>
        <taxon>Fungi</taxon>
        <taxon>Dikarya</taxon>
        <taxon>Ascomycota</taxon>
        <taxon>Pezizomycotina</taxon>
        <taxon>Sordariomycetes</taxon>
        <taxon>Sordariomycetidae</taxon>
        <taxon>Sordariales</taxon>
        <taxon>Sordariaceae</taxon>
        <taxon>Sordaria</taxon>
    </lineage>
</organism>
<dbReference type="Proteomes" id="UP001281003">
    <property type="component" value="Unassembled WGS sequence"/>
</dbReference>
<proteinExistence type="predicted"/>
<name>A0AAE0PP66_SORBR</name>
<reference evidence="1" key="1">
    <citation type="journal article" date="2023" name="Mol. Phylogenet. Evol.">
        <title>Genome-scale phylogeny and comparative genomics of the fungal order Sordariales.</title>
        <authorList>
            <person name="Hensen N."/>
            <person name="Bonometti L."/>
            <person name="Westerberg I."/>
            <person name="Brannstrom I.O."/>
            <person name="Guillou S."/>
            <person name="Cros-Aarteil S."/>
            <person name="Calhoun S."/>
            <person name="Haridas S."/>
            <person name="Kuo A."/>
            <person name="Mondo S."/>
            <person name="Pangilinan J."/>
            <person name="Riley R."/>
            <person name="LaButti K."/>
            <person name="Andreopoulos B."/>
            <person name="Lipzen A."/>
            <person name="Chen C."/>
            <person name="Yan M."/>
            <person name="Daum C."/>
            <person name="Ng V."/>
            <person name="Clum A."/>
            <person name="Steindorff A."/>
            <person name="Ohm R.A."/>
            <person name="Martin F."/>
            <person name="Silar P."/>
            <person name="Natvig D.O."/>
            <person name="Lalanne C."/>
            <person name="Gautier V."/>
            <person name="Ament-Velasquez S.L."/>
            <person name="Kruys A."/>
            <person name="Hutchinson M.I."/>
            <person name="Powell A.J."/>
            <person name="Barry K."/>
            <person name="Miller A.N."/>
            <person name="Grigoriev I.V."/>
            <person name="Debuchy R."/>
            <person name="Gladieux P."/>
            <person name="Hiltunen Thoren M."/>
            <person name="Johannesson H."/>
        </authorList>
    </citation>
    <scope>NUCLEOTIDE SEQUENCE</scope>
    <source>
        <strain evidence="1">FGSC 1904</strain>
    </source>
</reference>
<dbReference type="EMBL" id="JAUTDP010000001">
    <property type="protein sequence ID" value="KAK3403200.1"/>
    <property type="molecule type" value="Genomic_DNA"/>
</dbReference>
<dbReference type="AlphaFoldDB" id="A0AAE0PP66"/>
<keyword evidence="2" id="KW-1185">Reference proteome</keyword>
<evidence type="ECO:0000313" key="1">
    <source>
        <dbReference type="EMBL" id="KAK3403200.1"/>
    </source>
</evidence>